<keyword evidence="1" id="KW-0732">Signal</keyword>
<evidence type="ECO:0000313" key="2">
    <source>
        <dbReference type="EMBL" id="CAL1536304.1"/>
    </source>
</evidence>
<reference evidence="2 3" key="1">
    <citation type="submission" date="2024-04" db="EMBL/GenBank/DDBJ databases">
        <authorList>
            <consortium name="Genoscope - CEA"/>
            <person name="William W."/>
        </authorList>
    </citation>
    <scope>NUCLEOTIDE SEQUENCE [LARGE SCALE GENOMIC DNA]</scope>
</reference>
<dbReference type="AlphaFoldDB" id="A0AAV2HQW6"/>
<evidence type="ECO:0000313" key="3">
    <source>
        <dbReference type="Proteomes" id="UP001497497"/>
    </source>
</evidence>
<proteinExistence type="predicted"/>
<feature type="chain" id="PRO_5043965588" evidence="1">
    <location>
        <begin position="26"/>
        <end position="204"/>
    </location>
</feature>
<organism evidence="2 3">
    <name type="scientific">Lymnaea stagnalis</name>
    <name type="common">Great pond snail</name>
    <name type="synonym">Helix stagnalis</name>
    <dbReference type="NCBI Taxonomy" id="6523"/>
    <lineage>
        <taxon>Eukaryota</taxon>
        <taxon>Metazoa</taxon>
        <taxon>Spiralia</taxon>
        <taxon>Lophotrochozoa</taxon>
        <taxon>Mollusca</taxon>
        <taxon>Gastropoda</taxon>
        <taxon>Heterobranchia</taxon>
        <taxon>Euthyneura</taxon>
        <taxon>Panpulmonata</taxon>
        <taxon>Hygrophila</taxon>
        <taxon>Lymnaeoidea</taxon>
        <taxon>Lymnaeidae</taxon>
        <taxon>Lymnaea</taxon>
    </lineage>
</organism>
<feature type="signal peptide" evidence="1">
    <location>
        <begin position="1"/>
        <end position="25"/>
    </location>
</feature>
<dbReference type="Proteomes" id="UP001497497">
    <property type="component" value="Unassembled WGS sequence"/>
</dbReference>
<sequence>MLENAGTHRVVLLVLVVSYLTVCSGWIDPSRLFLDLAMYKASCGYGMVAGKDHFEVNGLINITNMPYGFIAKFALYYRDLGSDKSYMIKETLYSLYHSKCNETAVITIGSCQCTFLDLHFIKFKCRLMARTVYSRSDIMLIFYAGARFFSPSFRMPPVYESPECIEPSISQATRSHPKGFSALLGTALLGTAVVRLVSSLFSQG</sequence>
<dbReference type="EMBL" id="CAXITT010000226">
    <property type="protein sequence ID" value="CAL1536304.1"/>
    <property type="molecule type" value="Genomic_DNA"/>
</dbReference>
<evidence type="ECO:0000256" key="1">
    <source>
        <dbReference type="SAM" id="SignalP"/>
    </source>
</evidence>
<gene>
    <name evidence="2" type="ORF">GSLYS_00010217001</name>
</gene>
<comment type="caution">
    <text evidence="2">The sequence shown here is derived from an EMBL/GenBank/DDBJ whole genome shotgun (WGS) entry which is preliminary data.</text>
</comment>
<accession>A0AAV2HQW6</accession>
<keyword evidence="3" id="KW-1185">Reference proteome</keyword>
<name>A0AAV2HQW6_LYMST</name>
<protein>
    <submittedName>
        <fullName evidence="2">Uncharacterized protein</fullName>
    </submittedName>
</protein>